<dbReference type="AlphaFoldDB" id="A0A3S0Z7L1"/>
<dbReference type="SUPFAM" id="SSF53756">
    <property type="entry name" value="UDP-Glycosyltransferase/glycogen phosphorylase"/>
    <property type="match status" value="1"/>
</dbReference>
<dbReference type="EC" id="2.4.1.-" evidence="12"/>
<dbReference type="Gene3D" id="3.40.50.11660">
    <property type="entry name" value="Glycosyl transferase family 10, C-terminal domain"/>
    <property type="match status" value="1"/>
</dbReference>
<dbReference type="UniPathway" id="UPA00378"/>
<dbReference type="Pfam" id="PF00852">
    <property type="entry name" value="Glyco_transf_10"/>
    <property type="match status" value="1"/>
</dbReference>
<keyword evidence="10 12" id="KW-0472">Membrane</keyword>
<evidence type="ECO:0000256" key="6">
    <source>
        <dbReference type="ARBA" id="ARBA00022692"/>
    </source>
</evidence>
<evidence type="ECO:0000313" key="16">
    <source>
        <dbReference type="Proteomes" id="UP000271974"/>
    </source>
</evidence>
<dbReference type="InterPro" id="IPR038577">
    <property type="entry name" value="GT10-like_C_sf"/>
</dbReference>
<proteinExistence type="inferred from homology"/>
<keyword evidence="11" id="KW-0325">Glycoprotein</keyword>
<evidence type="ECO:0000256" key="10">
    <source>
        <dbReference type="ARBA" id="ARBA00023136"/>
    </source>
</evidence>
<evidence type="ECO:0000256" key="4">
    <source>
        <dbReference type="ARBA" id="ARBA00022676"/>
    </source>
</evidence>
<feature type="domain" description="Fucosyltransferase N-terminal" evidence="14">
    <location>
        <begin position="46"/>
        <end position="128"/>
    </location>
</feature>
<evidence type="ECO:0000256" key="2">
    <source>
        <dbReference type="ARBA" id="ARBA00004922"/>
    </source>
</evidence>
<keyword evidence="8 12" id="KW-1133">Transmembrane helix</keyword>
<dbReference type="PANTHER" id="PTHR48438">
    <property type="entry name" value="ALPHA-(1,3)-FUCOSYLTRANSFERASE C-RELATED"/>
    <property type="match status" value="1"/>
</dbReference>
<dbReference type="Pfam" id="PF17039">
    <property type="entry name" value="Glyco_tran_10_N"/>
    <property type="match status" value="1"/>
</dbReference>
<keyword evidence="16" id="KW-1185">Reference proteome</keyword>
<comment type="subcellular location">
    <subcellularLocation>
        <location evidence="1">Golgi apparatus membrane</location>
        <topology evidence="1">Single-pass type II membrane protein</topology>
    </subcellularLocation>
    <subcellularLocation>
        <location evidence="12">Golgi apparatus</location>
        <location evidence="12">Golgi stack membrane</location>
        <topology evidence="12">Single-pass type II membrane protein</topology>
    </subcellularLocation>
</comment>
<evidence type="ECO:0000259" key="13">
    <source>
        <dbReference type="Pfam" id="PF00852"/>
    </source>
</evidence>
<evidence type="ECO:0000256" key="5">
    <source>
        <dbReference type="ARBA" id="ARBA00022679"/>
    </source>
</evidence>
<evidence type="ECO:0000256" key="9">
    <source>
        <dbReference type="ARBA" id="ARBA00023034"/>
    </source>
</evidence>
<evidence type="ECO:0000256" key="7">
    <source>
        <dbReference type="ARBA" id="ARBA00022968"/>
    </source>
</evidence>
<keyword evidence="4 12" id="KW-0328">Glycosyltransferase</keyword>
<reference evidence="15 16" key="1">
    <citation type="submission" date="2019-01" db="EMBL/GenBank/DDBJ databases">
        <title>A draft genome assembly of the solar-powered sea slug Elysia chlorotica.</title>
        <authorList>
            <person name="Cai H."/>
            <person name="Li Q."/>
            <person name="Fang X."/>
            <person name="Li J."/>
            <person name="Curtis N.E."/>
            <person name="Altenburger A."/>
            <person name="Shibata T."/>
            <person name="Feng M."/>
            <person name="Maeda T."/>
            <person name="Schwartz J.A."/>
            <person name="Shigenobu S."/>
            <person name="Lundholm N."/>
            <person name="Nishiyama T."/>
            <person name="Yang H."/>
            <person name="Hasebe M."/>
            <person name="Li S."/>
            <person name="Pierce S.K."/>
            <person name="Wang J."/>
        </authorList>
    </citation>
    <scope>NUCLEOTIDE SEQUENCE [LARGE SCALE GENOMIC DNA]</scope>
    <source>
        <strain evidence="15">EC2010</strain>
        <tissue evidence="15">Whole organism of an adult</tissue>
    </source>
</reference>
<keyword evidence="6 12" id="KW-0812">Transmembrane</keyword>
<evidence type="ECO:0000256" key="11">
    <source>
        <dbReference type="ARBA" id="ARBA00023180"/>
    </source>
</evidence>
<dbReference type="EMBL" id="RQTK01001258">
    <property type="protein sequence ID" value="RUS71196.1"/>
    <property type="molecule type" value="Genomic_DNA"/>
</dbReference>
<gene>
    <name evidence="15" type="ORF">EGW08_021048</name>
</gene>
<organism evidence="15 16">
    <name type="scientific">Elysia chlorotica</name>
    <name type="common">Eastern emerald elysia</name>
    <name type="synonym">Sea slug</name>
    <dbReference type="NCBI Taxonomy" id="188477"/>
    <lineage>
        <taxon>Eukaryota</taxon>
        <taxon>Metazoa</taxon>
        <taxon>Spiralia</taxon>
        <taxon>Lophotrochozoa</taxon>
        <taxon>Mollusca</taxon>
        <taxon>Gastropoda</taxon>
        <taxon>Heterobranchia</taxon>
        <taxon>Euthyneura</taxon>
        <taxon>Panpulmonata</taxon>
        <taxon>Sacoglossa</taxon>
        <taxon>Placobranchoidea</taxon>
        <taxon>Plakobranchidae</taxon>
        <taxon>Elysia</taxon>
    </lineage>
</organism>
<dbReference type="OrthoDB" id="427096at2759"/>
<evidence type="ECO:0000259" key="14">
    <source>
        <dbReference type="Pfam" id="PF17039"/>
    </source>
</evidence>
<evidence type="ECO:0000256" key="1">
    <source>
        <dbReference type="ARBA" id="ARBA00004323"/>
    </source>
</evidence>
<dbReference type="Proteomes" id="UP000271974">
    <property type="component" value="Unassembled WGS sequence"/>
</dbReference>
<accession>A0A3S0Z7L1</accession>
<evidence type="ECO:0000313" key="15">
    <source>
        <dbReference type="EMBL" id="RUS71196.1"/>
    </source>
</evidence>
<comment type="similarity">
    <text evidence="3 12">Belongs to the glycosyltransferase 10 family.</text>
</comment>
<dbReference type="GO" id="GO:0008417">
    <property type="term" value="F:fucosyltransferase activity"/>
    <property type="evidence" value="ECO:0007669"/>
    <property type="project" value="InterPro"/>
</dbReference>
<sequence>MHYFLYLKRVIYPDEAKYADDRIFSQLEFVPETLRKQRQKTTPIKTKKILVYGGLGGFAVKGGKSTFSDQQCQVQDCELTGDRNLASTVDVVLFQSGVNKNLVRKPEQVWILYMLESPYHTPGLQAYKGKSWKSLIDVTKLFIIISIIVIIIIIIIIVTIVIIIIIISSSSSSIYSRFLLFSNLHQVDIYGNCGKLRCPRSKSNKCFELLDKDYKFYLSFENSNCRDYITEKFFVNGLKHNVLPIVMGAAPEDYARAAPPHSFIHVDDFESPKDLAEYLHILDKNDALYNEYFR</sequence>
<dbReference type="InterPro" id="IPR031481">
    <property type="entry name" value="Glyco_tran_10_N"/>
</dbReference>
<dbReference type="GO" id="GO:0000139">
    <property type="term" value="C:Golgi membrane"/>
    <property type="evidence" value="ECO:0007669"/>
    <property type="project" value="UniProtKB-SubCell"/>
</dbReference>
<comment type="caution">
    <text evidence="15">The sequence shown here is derived from an EMBL/GenBank/DDBJ whole genome shotgun (WGS) entry which is preliminary data.</text>
</comment>
<keyword evidence="9 12" id="KW-0333">Golgi apparatus</keyword>
<dbReference type="GO" id="GO:0032580">
    <property type="term" value="C:Golgi cisterna membrane"/>
    <property type="evidence" value="ECO:0007669"/>
    <property type="project" value="UniProtKB-SubCell"/>
</dbReference>
<protein>
    <recommendedName>
        <fullName evidence="12">Fucosyltransferase</fullName>
        <ecNumber evidence="12">2.4.1.-</ecNumber>
    </recommendedName>
</protein>
<dbReference type="STRING" id="188477.A0A3S0Z7L1"/>
<evidence type="ECO:0000256" key="8">
    <source>
        <dbReference type="ARBA" id="ARBA00022989"/>
    </source>
</evidence>
<keyword evidence="7" id="KW-0735">Signal-anchor</keyword>
<dbReference type="InterPro" id="IPR001503">
    <property type="entry name" value="Glyco_trans_10"/>
</dbReference>
<comment type="pathway">
    <text evidence="2">Protein modification; protein glycosylation.</text>
</comment>
<dbReference type="InterPro" id="IPR055270">
    <property type="entry name" value="Glyco_tran_10_C"/>
</dbReference>
<keyword evidence="5 12" id="KW-0808">Transferase</keyword>
<feature type="domain" description="Fucosyltransferase C-terminal" evidence="13">
    <location>
        <begin position="182"/>
        <end position="294"/>
    </location>
</feature>
<evidence type="ECO:0000256" key="3">
    <source>
        <dbReference type="ARBA" id="ARBA00008919"/>
    </source>
</evidence>
<dbReference type="PANTHER" id="PTHR48438:SF1">
    <property type="entry name" value="ALPHA-(1,3)-FUCOSYLTRANSFERASE C-RELATED"/>
    <property type="match status" value="1"/>
</dbReference>
<feature type="transmembrane region" description="Helical" evidence="12">
    <location>
        <begin position="141"/>
        <end position="167"/>
    </location>
</feature>
<name>A0A3S0Z7L1_ELYCH</name>
<evidence type="ECO:0000256" key="12">
    <source>
        <dbReference type="RuleBase" id="RU003832"/>
    </source>
</evidence>